<accession>A0A066TDX8</accession>
<keyword evidence="2" id="KW-0830">Ubiquinone</keyword>
<dbReference type="PROSITE" id="PS50011">
    <property type="entry name" value="PROTEIN_KINASE_DOM"/>
    <property type="match status" value="1"/>
</dbReference>
<protein>
    <submittedName>
        <fullName evidence="2">Ubiquinone biosynthesis monooxygenase UbiB</fullName>
    </submittedName>
</protein>
<organism evidence="2 3">
    <name type="scientific">Snodgrassella communis</name>
    <dbReference type="NCBI Taxonomy" id="2946699"/>
    <lineage>
        <taxon>Bacteria</taxon>
        <taxon>Pseudomonadati</taxon>
        <taxon>Pseudomonadota</taxon>
        <taxon>Betaproteobacteria</taxon>
        <taxon>Neisseriales</taxon>
        <taxon>Neisseriaceae</taxon>
        <taxon>Snodgrassella</taxon>
    </lineage>
</organism>
<keyword evidence="2" id="KW-0560">Oxidoreductase</keyword>
<evidence type="ECO:0000313" key="2">
    <source>
        <dbReference type="EMBL" id="KDN14280.1"/>
    </source>
</evidence>
<dbReference type="AlphaFoldDB" id="A0A066TDX8"/>
<keyword evidence="3" id="KW-1185">Reference proteome</keyword>
<dbReference type="InterPro" id="IPR011009">
    <property type="entry name" value="Kinase-like_dom_sf"/>
</dbReference>
<evidence type="ECO:0000256" key="1">
    <source>
        <dbReference type="ARBA" id="ARBA00009670"/>
    </source>
</evidence>
<evidence type="ECO:0000313" key="3">
    <source>
        <dbReference type="Proteomes" id="UP000027170"/>
    </source>
</evidence>
<dbReference type="EMBL" id="JFZV01000009">
    <property type="protein sequence ID" value="KDN14280.1"/>
    <property type="molecule type" value="Genomic_DNA"/>
</dbReference>
<dbReference type="CDD" id="cd05121">
    <property type="entry name" value="ABC1_ADCK3-like"/>
    <property type="match status" value="1"/>
</dbReference>
<proteinExistence type="inferred from homology"/>
<sequence>MFSPNSSLISDWARMREILTILAKHGLGEFLVRIKLPIRRIKHSDPSAQPQRYLSTPRRVRLAFEELGPTFIKLGQILATRADVFGEEWTEEFAHLQNNTHPLPITEIRDIIQAQLSQPLDTIFSHIEAQPIGSASIAQVHRATLTSDEQVAIKVKRPGIESTVTADLRILNHIAQLLESEIPESKRYYPVQMVQYFARSLEKETDLSAERRNMQHFARIYNQQQQIHIPQTYATYSNRQILVQEYIDDTLLKNLTLSSWSKQQRHNLAATLVDIILDMILQHGLFHADPHPGNILVRNDGRITLIDFGLIGRLSQQRHQEIITLIHALLERDQFALQYVLSNWAQGEPLNEDQLGSAVLEMLLNYEQLNSSQLRISQIINDITHIVREYGLTLPADLIILFKCLITLDGVIKQIDGDFELLNHAQTTVQNVLRHRFNTHTFWRHSKMQLHLLAQIIDTLPQNLLRLNKRIHHGQLPISLNIQHIDKLNNLLDKAVNRLTMGIVTAALIIGSSIVMCINAGPKIFDLPIFGLLGYLLAFSNSLWVIWSIWRSGRH</sequence>
<dbReference type="GO" id="GO:0004672">
    <property type="term" value="F:protein kinase activity"/>
    <property type="evidence" value="ECO:0007669"/>
    <property type="project" value="InterPro"/>
</dbReference>
<dbReference type="Proteomes" id="UP000027170">
    <property type="component" value="Unassembled WGS sequence"/>
</dbReference>
<dbReference type="RefSeq" id="WP_037407880.1">
    <property type="nucleotide sequence ID" value="NZ_JFZV01000009.1"/>
</dbReference>
<dbReference type="GO" id="GO:0005524">
    <property type="term" value="F:ATP binding"/>
    <property type="evidence" value="ECO:0007669"/>
    <property type="project" value="InterPro"/>
</dbReference>
<dbReference type="PANTHER" id="PTHR10566:SF113">
    <property type="entry name" value="PROTEIN ACTIVITY OF BC1 COMPLEX KINASE 7, CHLOROPLASTIC"/>
    <property type="match status" value="1"/>
</dbReference>
<dbReference type="PANTHER" id="PTHR10566">
    <property type="entry name" value="CHAPERONE-ACTIVITY OF BC1 COMPLEX CABC1 -RELATED"/>
    <property type="match status" value="1"/>
</dbReference>
<dbReference type="InterPro" id="IPR050154">
    <property type="entry name" value="UbiB_kinase"/>
</dbReference>
<dbReference type="Pfam" id="PF03109">
    <property type="entry name" value="ABC1"/>
    <property type="match status" value="1"/>
</dbReference>
<dbReference type="InterPro" id="IPR004147">
    <property type="entry name" value="ABC1_dom"/>
</dbReference>
<dbReference type="OrthoDB" id="9795390at2"/>
<reference evidence="2 3" key="1">
    <citation type="submission" date="2014-03" db="EMBL/GenBank/DDBJ databases">
        <title>The genomes of two eusocial bee gut symbionts.</title>
        <authorList>
            <person name="Kwong W.K."/>
            <person name="Engel P."/>
            <person name="Koch H."/>
            <person name="Moran N.A."/>
        </authorList>
    </citation>
    <scope>NUCLEOTIDE SEQUENCE [LARGE SCALE GENOMIC DNA]</scope>
    <source>
        <strain evidence="3">wkB29</strain>
    </source>
</reference>
<dbReference type="eggNOG" id="COG0661">
    <property type="taxonomic scope" value="Bacteria"/>
</dbReference>
<gene>
    <name evidence="2" type="ORF">SALWKB29_1770</name>
</gene>
<comment type="caution">
    <text evidence="2">The sequence shown here is derived from an EMBL/GenBank/DDBJ whole genome shotgun (WGS) entry which is preliminary data.</text>
</comment>
<dbReference type="Gene3D" id="1.10.510.10">
    <property type="entry name" value="Transferase(Phosphotransferase) domain 1"/>
    <property type="match status" value="1"/>
</dbReference>
<name>A0A066TDX8_9NEIS</name>
<keyword evidence="2" id="KW-0503">Monooxygenase</keyword>
<dbReference type="GO" id="GO:0004497">
    <property type="term" value="F:monooxygenase activity"/>
    <property type="evidence" value="ECO:0007669"/>
    <property type="project" value="UniProtKB-KW"/>
</dbReference>
<dbReference type="InterPro" id="IPR000719">
    <property type="entry name" value="Prot_kinase_dom"/>
</dbReference>
<comment type="similarity">
    <text evidence="1">Belongs to the protein kinase superfamily. ADCK protein kinase family.</text>
</comment>
<dbReference type="SUPFAM" id="SSF56112">
    <property type="entry name" value="Protein kinase-like (PK-like)"/>
    <property type="match status" value="1"/>
</dbReference>